<feature type="domain" description="EGF-like" evidence="15">
    <location>
        <begin position="3364"/>
        <end position="3404"/>
    </location>
</feature>
<feature type="region of interest" description="Disordered" evidence="10">
    <location>
        <begin position="1177"/>
        <end position="1201"/>
    </location>
</feature>
<evidence type="ECO:0000259" key="19">
    <source>
        <dbReference type="PROSITE" id="PS51233"/>
    </source>
</evidence>
<dbReference type="Pfam" id="PF00431">
    <property type="entry name" value="CUB"/>
    <property type="match status" value="6"/>
</dbReference>
<evidence type="ECO:0000259" key="16">
    <source>
        <dbReference type="PROSITE" id="PS50856"/>
    </source>
</evidence>
<feature type="domain" description="Sushi" evidence="17">
    <location>
        <begin position="1114"/>
        <end position="1172"/>
    </location>
</feature>
<feature type="disulfide bond" evidence="9">
    <location>
        <begin position="1329"/>
        <end position="1356"/>
    </location>
</feature>
<dbReference type="PROSITE" id="PS01187">
    <property type="entry name" value="EGF_CA"/>
    <property type="match status" value="8"/>
</dbReference>
<dbReference type="PANTHER" id="PTHR24050">
    <property type="entry name" value="PA14 DOMAIN-CONTAINING PROTEIN"/>
    <property type="match status" value="1"/>
</dbReference>
<dbReference type="FunFam" id="2.10.25.10:FF:000506">
    <property type="entry name" value="Adhesion G protein-coupled receptor E1"/>
    <property type="match status" value="1"/>
</dbReference>
<keyword evidence="7" id="KW-0325">Glycoprotein</keyword>
<evidence type="ECO:0000256" key="7">
    <source>
        <dbReference type="ARBA" id="ARBA00023180"/>
    </source>
</evidence>
<dbReference type="InterPro" id="IPR024731">
    <property type="entry name" value="NELL2-like_EGF"/>
</dbReference>
<dbReference type="GeneID" id="109472424"/>
<dbReference type="PROSITE" id="PS50923">
    <property type="entry name" value="SUSHI"/>
    <property type="match status" value="7"/>
</dbReference>
<feature type="disulfide bond" evidence="9">
    <location>
        <begin position="1143"/>
        <end position="1170"/>
    </location>
</feature>
<keyword evidence="2 8" id="KW-0245">EGF-like domain</keyword>
<evidence type="ECO:0000256" key="12">
    <source>
        <dbReference type="SAM" id="SignalP"/>
    </source>
</evidence>
<dbReference type="FunFam" id="2.10.25.10:FF:000038">
    <property type="entry name" value="Fibrillin 2"/>
    <property type="match status" value="16"/>
</dbReference>
<dbReference type="PROSITE" id="PS50026">
    <property type="entry name" value="EGF_3"/>
    <property type="match status" value="22"/>
</dbReference>
<organism evidence="20 21">
    <name type="scientific">Branchiostoma belcheri</name>
    <name type="common">Amphioxus</name>
    <dbReference type="NCBI Taxonomy" id="7741"/>
    <lineage>
        <taxon>Eukaryota</taxon>
        <taxon>Metazoa</taxon>
        <taxon>Chordata</taxon>
        <taxon>Cephalochordata</taxon>
        <taxon>Leptocardii</taxon>
        <taxon>Amphioxiformes</taxon>
        <taxon>Branchiostomatidae</taxon>
        <taxon>Branchiostoma</taxon>
    </lineage>
</organism>
<dbReference type="InterPro" id="IPR035976">
    <property type="entry name" value="Sushi/SCR/CCP_sf"/>
</dbReference>
<feature type="chain" id="PRO_5028249392" evidence="12">
    <location>
        <begin position="20"/>
        <end position="4210"/>
    </location>
</feature>
<feature type="domain" description="EGF-like" evidence="15">
    <location>
        <begin position="3116"/>
        <end position="3157"/>
    </location>
</feature>
<feature type="domain" description="EGF-like" evidence="15">
    <location>
        <begin position="2067"/>
        <end position="2102"/>
    </location>
</feature>
<keyword evidence="11" id="KW-0812">Transmembrane</keyword>
<dbReference type="SUPFAM" id="SSF49854">
    <property type="entry name" value="Spermadhesin, CUB domain"/>
    <property type="match status" value="6"/>
</dbReference>
<dbReference type="FunFam" id="2.10.25.10:FF:000240">
    <property type="entry name" value="Vitamin K-dependent protein S"/>
    <property type="match status" value="1"/>
</dbReference>
<feature type="region of interest" description="Disordered" evidence="10">
    <location>
        <begin position="88"/>
        <end position="111"/>
    </location>
</feature>
<dbReference type="Pfam" id="PF00008">
    <property type="entry name" value="EGF"/>
    <property type="match status" value="3"/>
</dbReference>
<dbReference type="SUPFAM" id="SSF57535">
    <property type="entry name" value="Complement control module/SCR domain"/>
    <property type="match status" value="7"/>
</dbReference>
<feature type="domain" description="CUB" evidence="13">
    <location>
        <begin position="325"/>
        <end position="430"/>
    </location>
</feature>
<reference evidence="21" key="1">
    <citation type="submission" date="2025-08" db="UniProtKB">
        <authorList>
            <consortium name="RefSeq"/>
        </authorList>
    </citation>
    <scope>IDENTIFICATION</scope>
    <source>
        <tissue evidence="21">Gonad</tissue>
    </source>
</reference>
<feature type="domain" description="Sushi" evidence="17">
    <location>
        <begin position="1884"/>
        <end position="1940"/>
    </location>
</feature>
<dbReference type="PANTHER" id="PTHR24050:SF28">
    <property type="entry name" value="UROMODULIN-LIKE"/>
    <property type="match status" value="1"/>
</dbReference>
<feature type="disulfide bond" evidence="8">
    <location>
        <begin position="2207"/>
        <end position="2216"/>
    </location>
</feature>
<evidence type="ECO:0000256" key="11">
    <source>
        <dbReference type="SAM" id="Phobius"/>
    </source>
</evidence>
<dbReference type="PROSITE" id="PS50856">
    <property type="entry name" value="AMOP"/>
    <property type="match status" value="1"/>
</dbReference>
<comment type="caution">
    <text evidence="8">Lacks conserved residue(s) required for the propagation of feature annotation.</text>
</comment>
<dbReference type="CDD" id="cd00033">
    <property type="entry name" value="CCP"/>
    <property type="match status" value="7"/>
</dbReference>
<dbReference type="Pfam" id="PF01390">
    <property type="entry name" value="SEA"/>
    <property type="match status" value="1"/>
</dbReference>
<keyword evidence="6 8" id="KW-1015">Disulfide bond</keyword>
<feature type="compositionally biased region" description="Low complexity" evidence="10">
    <location>
        <begin position="3904"/>
        <end position="3919"/>
    </location>
</feature>
<evidence type="ECO:0000256" key="3">
    <source>
        <dbReference type="ARBA" id="ARBA00022729"/>
    </source>
</evidence>
<dbReference type="InterPro" id="IPR049883">
    <property type="entry name" value="NOTCH1_EGF-like"/>
</dbReference>
<dbReference type="PROSITE" id="PS01186">
    <property type="entry name" value="EGF_2"/>
    <property type="match status" value="22"/>
</dbReference>
<dbReference type="InterPro" id="IPR000742">
    <property type="entry name" value="EGF"/>
</dbReference>
<evidence type="ECO:0000256" key="8">
    <source>
        <dbReference type="PROSITE-ProRule" id="PRU00076"/>
    </source>
</evidence>
<evidence type="ECO:0000259" key="14">
    <source>
        <dbReference type="PROSITE" id="PS50024"/>
    </source>
</evidence>
<protein>
    <submittedName>
        <fullName evidence="21">Uncharacterized protein LOC109472424 isoform X1</fullName>
    </submittedName>
</protein>
<accession>A0A6P4ZDL3</accession>
<evidence type="ECO:0000256" key="10">
    <source>
        <dbReference type="SAM" id="MobiDB-lite"/>
    </source>
</evidence>
<dbReference type="CDD" id="cd00054">
    <property type="entry name" value="EGF_CA"/>
    <property type="match status" value="24"/>
</dbReference>
<feature type="domain" description="EGF-like" evidence="15">
    <location>
        <begin position="3321"/>
        <end position="3363"/>
    </location>
</feature>
<feature type="domain" description="CUB" evidence="13">
    <location>
        <begin position="1185"/>
        <end position="1297"/>
    </location>
</feature>
<keyword evidence="4" id="KW-0677">Repeat</keyword>
<dbReference type="SMART" id="SM00216">
    <property type="entry name" value="VWD"/>
    <property type="match status" value="1"/>
</dbReference>
<dbReference type="GO" id="GO:0007160">
    <property type="term" value="P:cell-matrix adhesion"/>
    <property type="evidence" value="ECO:0007669"/>
    <property type="project" value="InterPro"/>
</dbReference>
<dbReference type="SUPFAM" id="SSF57184">
    <property type="entry name" value="Growth factor receptor domain"/>
    <property type="match status" value="6"/>
</dbReference>
<dbReference type="SMART" id="SM00179">
    <property type="entry name" value="EGF_CA"/>
    <property type="match status" value="26"/>
</dbReference>
<feature type="domain" description="EGF-like" evidence="15">
    <location>
        <begin position="1986"/>
        <end position="2027"/>
    </location>
</feature>
<dbReference type="SMART" id="SM00539">
    <property type="entry name" value="NIDO"/>
    <property type="match status" value="1"/>
</dbReference>
<feature type="domain" description="Sushi" evidence="17">
    <location>
        <begin position="433"/>
        <end position="491"/>
    </location>
</feature>
<feature type="domain" description="Sushi" evidence="17">
    <location>
        <begin position="1300"/>
        <end position="1358"/>
    </location>
</feature>
<feature type="region of interest" description="Disordered" evidence="10">
    <location>
        <begin position="3904"/>
        <end position="3927"/>
    </location>
</feature>
<dbReference type="SMART" id="SM00042">
    <property type="entry name" value="CUB"/>
    <property type="match status" value="6"/>
</dbReference>
<dbReference type="InterPro" id="IPR001846">
    <property type="entry name" value="VWF_type-D"/>
</dbReference>
<dbReference type="GO" id="GO:0071944">
    <property type="term" value="C:cell periphery"/>
    <property type="evidence" value="ECO:0007669"/>
    <property type="project" value="UniProtKB-ARBA"/>
</dbReference>
<feature type="domain" description="EGF-like" evidence="15">
    <location>
        <begin position="2219"/>
        <end position="2252"/>
    </location>
</feature>
<dbReference type="PROSITE" id="PS51233">
    <property type="entry name" value="VWFD"/>
    <property type="match status" value="1"/>
</dbReference>
<dbReference type="PROSITE" id="PS00022">
    <property type="entry name" value="EGF_1"/>
    <property type="match status" value="4"/>
</dbReference>
<feature type="domain" description="EGF-like" evidence="15">
    <location>
        <begin position="3610"/>
        <end position="3651"/>
    </location>
</feature>
<feature type="disulfide bond" evidence="9">
    <location>
        <begin position="632"/>
        <end position="659"/>
    </location>
</feature>
<feature type="domain" description="EGF-like" evidence="15">
    <location>
        <begin position="3818"/>
        <end position="3856"/>
    </location>
</feature>
<evidence type="ECO:0000259" key="17">
    <source>
        <dbReference type="PROSITE" id="PS50923"/>
    </source>
</evidence>
<dbReference type="InterPro" id="IPR003886">
    <property type="entry name" value="NIDO_dom"/>
</dbReference>
<feature type="domain" description="Sushi" evidence="17">
    <location>
        <begin position="945"/>
        <end position="1003"/>
    </location>
</feature>
<dbReference type="SUPFAM" id="SSF57196">
    <property type="entry name" value="EGF/Laminin"/>
    <property type="match status" value="9"/>
</dbReference>
<feature type="disulfide bond" evidence="9">
    <location>
        <begin position="974"/>
        <end position="1001"/>
    </location>
</feature>
<dbReference type="InterPro" id="IPR000859">
    <property type="entry name" value="CUB_dom"/>
</dbReference>
<feature type="domain" description="SEA" evidence="14">
    <location>
        <begin position="3925"/>
        <end position="4035"/>
    </location>
</feature>
<name>A0A6P4ZDL3_BRABE</name>
<feature type="domain" description="CUB" evidence="13">
    <location>
        <begin position="1003"/>
        <end position="1111"/>
    </location>
</feature>
<dbReference type="InterPro" id="IPR035234">
    <property type="entry name" value="IgGFc-bd_N"/>
</dbReference>
<feature type="domain" description="CUB" evidence="13">
    <location>
        <begin position="659"/>
        <end position="771"/>
    </location>
</feature>
<dbReference type="InterPro" id="IPR018097">
    <property type="entry name" value="EGF_Ca-bd_CS"/>
</dbReference>
<dbReference type="OrthoDB" id="4405280at2759"/>
<dbReference type="Gene3D" id="2.10.70.10">
    <property type="entry name" value="Complement Module, domain 1"/>
    <property type="match status" value="7"/>
</dbReference>
<feature type="domain" description="NIDO" evidence="18">
    <location>
        <begin position="2354"/>
        <end position="2504"/>
    </location>
</feature>
<dbReference type="SMART" id="SM00181">
    <property type="entry name" value="EGF"/>
    <property type="match status" value="29"/>
</dbReference>
<dbReference type="PROSITE" id="PS50024">
    <property type="entry name" value="SEA"/>
    <property type="match status" value="1"/>
</dbReference>
<dbReference type="InterPro" id="IPR052235">
    <property type="entry name" value="Nephronectin_domain"/>
</dbReference>
<evidence type="ECO:0000256" key="4">
    <source>
        <dbReference type="ARBA" id="ARBA00022737"/>
    </source>
</evidence>
<dbReference type="KEGG" id="bbel:109472424"/>
<feature type="domain" description="EGF-like" evidence="15">
    <location>
        <begin position="3405"/>
        <end position="3447"/>
    </location>
</feature>
<dbReference type="GO" id="GO:0016020">
    <property type="term" value="C:membrane"/>
    <property type="evidence" value="ECO:0007669"/>
    <property type="project" value="UniProtKB-SubCell"/>
</dbReference>
<dbReference type="Gene3D" id="2.10.25.10">
    <property type="entry name" value="Laminin"/>
    <property type="match status" value="27"/>
</dbReference>
<feature type="domain" description="CUB" evidence="13">
    <location>
        <begin position="489"/>
        <end position="600"/>
    </location>
</feature>
<feature type="disulfide bond" evidence="8">
    <location>
        <begin position="2130"/>
        <end position="2139"/>
    </location>
</feature>
<keyword evidence="5 11" id="KW-0472">Membrane</keyword>
<feature type="disulfide bond" evidence="8">
    <location>
        <begin position="3416"/>
        <end position="3433"/>
    </location>
</feature>
<feature type="domain" description="EGF-like" evidence="15">
    <location>
        <begin position="3777"/>
        <end position="3817"/>
    </location>
</feature>
<dbReference type="PROSITE" id="PS00010">
    <property type="entry name" value="ASX_HYDROXYL"/>
    <property type="match status" value="22"/>
</dbReference>
<dbReference type="Proteomes" id="UP000515135">
    <property type="component" value="Unplaced"/>
</dbReference>
<feature type="signal peptide" evidence="12">
    <location>
        <begin position="1"/>
        <end position="19"/>
    </location>
</feature>
<dbReference type="Pfam" id="PF14670">
    <property type="entry name" value="FXa_inhibition"/>
    <property type="match status" value="1"/>
</dbReference>
<evidence type="ECO:0000313" key="20">
    <source>
        <dbReference type="Proteomes" id="UP000515135"/>
    </source>
</evidence>
<evidence type="ECO:0000256" key="6">
    <source>
        <dbReference type="ARBA" id="ARBA00023157"/>
    </source>
</evidence>
<feature type="domain" description="EGF-like" evidence="15">
    <location>
        <begin position="3158"/>
        <end position="3198"/>
    </location>
</feature>
<dbReference type="SMART" id="SM00200">
    <property type="entry name" value="SEA"/>
    <property type="match status" value="1"/>
</dbReference>
<dbReference type="FunFam" id="2.10.25.10:FF:000117">
    <property type="entry name" value="Delta-like protein"/>
    <property type="match status" value="1"/>
</dbReference>
<dbReference type="Pfam" id="PF00084">
    <property type="entry name" value="Sushi"/>
    <property type="match status" value="7"/>
</dbReference>
<feature type="domain" description="EGF-like" evidence="15">
    <location>
        <begin position="3239"/>
        <end position="3278"/>
    </location>
</feature>
<proteinExistence type="predicted"/>
<feature type="domain" description="EGF-like" evidence="15">
    <location>
        <begin position="3199"/>
        <end position="3238"/>
    </location>
</feature>
<feature type="disulfide bond" evidence="8">
    <location>
        <begin position="3846"/>
        <end position="3855"/>
    </location>
</feature>
<dbReference type="InterPro" id="IPR005533">
    <property type="entry name" value="AMOP_dom"/>
</dbReference>
<dbReference type="Pfam" id="PF06119">
    <property type="entry name" value="NIDO"/>
    <property type="match status" value="1"/>
</dbReference>
<dbReference type="SMART" id="SM00032">
    <property type="entry name" value="CCP"/>
    <property type="match status" value="7"/>
</dbReference>
<feature type="domain" description="EGF-like" evidence="15">
    <location>
        <begin position="2142"/>
        <end position="2178"/>
    </location>
</feature>
<dbReference type="InterPro" id="IPR035914">
    <property type="entry name" value="Sperma_CUB_dom_sf"/>
</dbReference>
<dbReference type="FunFam" id="2.10.25.10:FF:000143">
    <property type="entry name" value="Protein crumbs 1"/>
    <property type="match status" value="2"/>
</dbReference>
<sequence length="4210" mass="455705">MATALLPLKLVMLLFAIHAAEMSHAPTTTTLAITTTTVTPATAMAATKVGPTATAAETTTTAAMTPAQTTAAAMTIEQTPTAAITNDPAAAATRTAEPTAAGAINTDPTPAGTITTEPTAAAAMTTKPTVAAAMTTEPTTAEAMTTKPSTAAATTTEPTAAAAITTEPTTAAAMTTEPTTAAAMTTKQNTAAAMTTEPTAAGAITTKPTTAAAVTTEPTAAAAMTKKPTAAAVMTTETTAAAAMTTEPTAAAAMTTIAANMTAVQNPSLTTLPTTSIELRTTESPITSTEPTTTTPPTRETTKTIGPYLTQLSTTMRTVSRVTGCGGNLTGPSGGWSYQNFYGYSETCEWLITVPEGSIRLTFDSFDIGYGYEFLTIYDGTNDDATQLQRLTGDLRSISPIISTSNTMFLRFTSDNYYVYAWFSFSYISSTAGQCWDPGVPANGTRDNNSNFTSGQKVRYTCMAGYHLWGTANITCQSNGAWSDATPTCDVQSIMTGPSGGPVTSPNYPSNHGNNEYIRWLIIVPEGSTIRLTFARFYTGGSDFLTIYDGTSDDATELRRLSGYHQEISPIISTSNTMLLRFTPDDRYTSQGFQFSYISRTADECWDPGVPSNGTRDNNNNFTSGQTVRYTCMAGYHLWGTANITCLSNWTWSDAAPTCEVENIITGPSGGLATSRDYYSNYDNIGNARWLIIVPEESIIRLTFARFYTEYGYSFLTIYDGPRDDATELRRLSGYNLQISPIISTSNTMLLRFTPDSGYPSYWFQFSYISRTADECWDPGVPTNGTRDNNSNFTSGQTVRFTCMAGYHLWGTANITCQSNGTWSDATPTCEVGSIMTGPSGGPVTSPNYPSNYDNNENVRWLIIVPEGSIIRLTFDSFATERFYDILTIYDGASHNATQLRRLSGYHQEISPIISTSNTMFLRFTSDYSVTRQGFQFYYTSRTADECWDPGVPSNGTRDNNNNFTPGQTVRYTCMAGYHLWGTANISCQSNGTWSDATPTCEVGSIMTGPSGGPVTSPNYPSNYDNNENVRWVIIVPEESIIRLTFDSFATRRYDILTIYDGASDNATVLRRLSGYHQVSPIISTSNTMFLRFTSDFSNTLQGFQFSYTSRTTDQCWDPGVPTNGKRDNNSNFTLGQTVRYTCMAGYHLNGTTDIACQSNGTWSDATPTCEVTSAAESPVNTSVTGRGINMTGPSGGPLTSPKFPSNYGNNENYQWSITVPKASIIRLAFDNFDTEEGYDFLTIYDGTSDNAAELQRLTGDPWPISPIISTSNTMFLRFTSDYSVTRQGFNFSYTSSTAGQCWDPGMPANGIRDNNSNFTSGQTVGYNCIAGYQLLGTANITCQPNGTWSDATPTCEVLTPPDNRGTEFVVGFLENYENGYSELELLLTSASSEPAIVTITAPGANYTEQLIVTDAAVQEVTLPRSLMLRGDERAQKGVLVTADHDIILYGVNKGELNTDGFLGLPVDVLGKEFFVVSYTPAYRGNPSEFAIFGVENDTLINVTVKGTVYHNDTYYNAGSVIAFSLDRLEAIQFQGWNLSDLTGTHIVSDKPVSVMSGVWCTSVPTQYGWCDHLVEHIPPVNTWGRRFVTVPLAGRQAGDIFRIVAARNGTTVKVTGISPRTLGAGEFWELDFSSNTYKSITSSQPIMVLQYSKGFSWNYFGGGSFMMYLPSVEQFAADYTFTNVNTWISSYVHYVNIVIKTSETSGLTYDGNPLHSNTIWSPIPDSDLSATQLYIGTNNGDGTHKIKHESANVIFSLTYYGFSHSGFVGFPLGLRLASIPGGCDVTEPIVGDGIDNDCDQLVDEEQLNGIDDDSDGPIDEDVADTTTEPTTSFNTAADLTTVFNTTTPTEPTTGTLSINVTTTQLSISPDASGTMATTAVADCGCPLLPSHTEVSLTATTTGSVATYRCKTGFQSENGTTTLTCGSDGEWKGTLLTCEAITPCIRFCGFGSCFVDGDIQKCDCNTGYGFFGLSQFCLDINECEDGLDYCLDRPACVPNARCINSPYGSYTCRCPSGYTGDGRTSCEDEDECLSAPCSEFANCINTAGSYTCQCLDGYVGSGTFCTEINECSSSPCISGTCVDRINGYTCTCREGFAGERCEINVNDCEPPPCLNNGTCSDRINTYSCDCVDGWEGMNCEEDMNECTSDPCHRHADCGNTNGSFICTCKEGFHGDGFDCTETDECASDPCQNGGTCINGLNEYSCDCPSEWQGVNCERDVDECLIEKCHQNSACNNSPGSYSCTCRDGFYGNGLTQDKVVCRETIIFPYGEEQGDMLLPDTDDHKDISLPSLIDISIGFPFFGQFYYSLYFSDNGLIIFPPTAQSRARREPYPNPSLFRRNQTVQAGFPPMVAASWGDVDLTTDVGKVWYQVYTDDNSVDNATQTVFDMVTTRMYQSFSDTFVPTWVLVVTWDSVPSVEAMYTKQNPNTFQAVLATDGSDSVAFLTYKEDEMLWTNETQDVLLGYNSANGVNLENIRLADPYRPDQVNGNTGLKGRWAFKLESDATRKTNYKKLCRDWYKTEPDPSEWIVGEGLCPCTLLQALRDLRFAPVTLTLSPFDIWSLLLVNQDQEVCFSPLFASPTGSSVDCCYKFLALNTEIPLAGSHHRYQRFSQLHTDFDVNPKSWCCSLSDDEDFCNLYYEKRPPNSCSFYRPPRLAITWGDPHMKTLDGLAYTFNGLGEFTLVKTSGASVEFRLQGRTEKAIANGTQEVAEATVFTAFASKQDGSSTVEMGMNKDRKNMTLMVDKRSINITDLQQNGAQRFANLTLQYNFNSNQTSVVASFSSGITVTVTLQKLMLNVQFGAPGSFENTTRGMLGVWNDNILDDFTYPNGTVLKAPEDRNLTEEEIFPWGLSWQIKQDESLFTYEDGQNATSFAKPDFRPKFLNQLLAAVSAKKRSEAGVLCGTNVECLFDFLSTNDAEVGEQTRSSIVTFDSDAETLANFPPNITTNATVNGIVRQQVELQVIAVDPEDNPLRYSFGNVNNIPGATINPVNGILRWTPRSLLPVQLEIIAQDNKGASSSTYPMVKLCNCQHGGICNFVTVDFTGDINPVGQFQVVSCSCPEAWTGEFCETDKNECEEDPCYPGAACTDMVAPKHGFECGPCPNGLDGTGEKCYDINECVQGQLCEQPHNCVNILGSYTCGCDLGYTLDSNGLNCTDINECDISTADCAVEATCSNTEGSFTCTCTTGYTGNGTYCADVDECTTSASCDRNAVCDNTVGSYTCTCKAGYEGSGRRCEDKDECVDPDICHTNARCTNSIGSYSCSCNSGYRRKGAVCTNVDECEELLDTCSPGQGICTDNPGSYSCACRGGYEGDGITCQDVDECSDAALHNCTENADCTNTEGSYNCLCTDGYEGIGTVTCTDVDECESAIDNCAQEATCTNSPGSYTCSCNAGFVGNGIQCEDINECVRGEADCDIDTKAVCTNLIGGYNCTCFNGYEGDGMHCTDVNECMTDNGKCSMNCSNTDGSYTCSCEDGYRLAVDGFKCDDIDECAEQLDDCEQACTNTDGGFNCSCVPGFVRVGDSCKASVNCTRTVCTNADCFVKNGIERCLCFSGYNITNNATVCTDIDECSSDTLNTCDQLCNNTNGGYTCGCDSGYMIGTDGRACTDINECSDSSLNDCDPNAFCNNNQGGYTCSCRQGYIGNGTSCEDYDECIFGSRIENCSANSQCFNFNGGFNCTCRDGYTGDGFFCADVDECTGDSSHCHDQAVCTNVLGSFECTCKDGYNGTGTVCEDIDECEDGISQCDGNATCTNTAGSYTCTCDDGYIGTGRTCTDVDECLSGQNNCHGQASCLNTEGSYVCSCNTGFTGIGTSCEDEDECREGTDTCTENSMCTNTVGSFTCPCKPGYFGSNCVDVHECEDGIDNCHDHADCTNTPGSYSCTCLSGYFGDGTVCTAVTTESTRTPTTTTTPTSMTATPEPPKPRKFVPAQITMERKFSAKYNDKTSAEYMELSSQLKTSLSAIYAGIPGFIEIIIIQLVEGSVKARYAAVFAVEESQPDSIIQDMARTNLQQAITSGRFDPALQVTSSNSLQPIVLTEEELEQVVGGFCQDVQCGEGGFCSRNEPYPGAVIAECQCQENYCNTGTCEYNVQEGPKCTCPAVEGSWYGGERCQIRLTQADVIGIAAGCLCALLVVALLVAVCMAKRSRHSAKMKYRVSSPPVTLPNYYTASESWQPFHGLPVTDLSEDQDDYLSPVVNEHFHKSKSLVS</sequence>
<dbReference type="InterPro" id="IPR000082">
    <property type="entry name" value="SEA_dom"/>
</dbReference>
<dbReference type="Gene3D" id="2.60.120.290">
    <property type="entry name" value="Spermadhesin, CUB domain"/>
    <property type="match status" value="6"/>
</dbReference>
<dbReference type="CDD" id="cd00041">
    <property type="entry name" value="CUB"/>
    <property type="match status" value="6"/>
</dbReference>
<feature type="domain" description="VWFD" evidence="19">
    <location>
        <begin position="2655"/>
        <end position="2862"/>
    </location>
</feature>
<keyword evidence="20" id="KW-1185">Reference proteome</keyword>
<feature type="domain" description="AMOP" evidence="16">
    <location>
        <begin position="2507"/>
        <end position="2643"/>
    </location>
</feature>
<feature type="transmembrane region" description="Helical" evidence="11">
    <location>
        <begin position="4122"/>
        <end position="4145"/>
    </location>
</feature>
<dbReference type="PROSITE" id="PS01180">
    <property type="entry name" value="CUB"/>
    <property type="match status" value="6"/>
</dbReference>
<dbReference type="InterPro" id="IPR000436">
    <property type="entry name" value="Sushi_SCR_CCP_dom"/>
</dbReference>
<feature type="domain" description="EGF-like" evidence="15">
    <location>
        <begin position="3652"/>
        <end position="3694"/>
    </location>
</feature>
<feature type="domain" description="CUB" evidence="13">
    <location>
        <begin position="832"/>
        <end position="942"/>
    </location>
</feature>
<dbReference type="Pfam" id="PF07645">
    <property type="entry name" value="EGF_CA"/>
    <property type="match status" value="12"/>
</dbReference>
<dbReference type="InterPro" id="IPR009030">
    <property type="entry name" value="Growth_fac_rcpt_cys_sf"/>
</dbReference>
<dbReference type="InterPro" id="IPR001881">
    <property type="entry name" value="EGF-like_Ca-bd_dom"/>
</dbReference>
<dbReference type="SMART" id="SM00723">
    <property type="entry name" value="AMOP"/>
    <property type="match status" value="1"/>
</dbReference>
<feature type="domain" description="EGF-like" evidence="15">
    <location>
        <begin position="3695"/>
        <end position="3735"/>
    </location>
</feature>
<evidence type="ECO:0000256" key="2">
    <source>
        <dbReference type="ARBA" id="ARBA00022536"/>
    </source>
</evidence>
<keyword evidence="11" id="KW-1133">Transmembrane helix</keyword>
<feature type="disulfide bond" evidence="8">
    <location>
        <begin position="2092"/>
        <end position="2101"/>
    </location>
</feature>
<feature type="disulfide bond" evidence="9">
    <location>
        <begin position="462"/>
        <end position="489"/>
    </location>
</feature>
<feature type="domain" description="Sushi" evidence="17">
    <location>
        <begin position="603"/>
        <end position="661"/>
    </location>
</feature>
<feature type="domain" description="EGF-like" evidence="15">
    <location>
        <begin position="2181"/>
        <end position="2217"/>
    </location>
</feature>
<dbReference type="Pfam" id="PF17517">
    <property type="entry name" value="IgGFc_binding"/>
    <property type="match status" value="1"/>
</dbReference>
<feature type="region of interest" description="Disordered" evidence="10">
    <location>
        <begin position="284"/>
        <end position="303"/>
    </location>
</feature>
<dbReference type="Pfam" id="PF12947">
    <property type="entry name" value="EGF_3"/>
    <property type="match status" value="9"/>
</dbReference>
<dbReference type="GO" id="GO:0005576">
    <property type="term" value="C:extracellular region"/>
    <property type="evidence" value="ECO:0007669"/>
    <property type="project" value="UniProtKB-SubCell"/>
</dbReference>
<gene>
    <name evidence="21" type="primary">LOC109472424</name>
</gene>
<feature type="domain" description="EGF-like" evidence="15">
    <location>
        <begin position="3279"/>
        <end position="3320"/>
    </location>
</feature>
<evidence type="ECO:0000259" key="18">
    <source>
        <dbReference type="PROSITE" id="PS51220"/>
    </source>
</evidence>
<dbReference type="FunFam" id="2.60.120.290:FF:000005">
    <property type="entry name" value="Procollagen C-endopeptidase enhancer 1"/>
    <property type="match status" value="1"/>
</dbReference>
<keyword evidence="3 12" id="KW-0732">Signal</keyword>
<feature type="disulfide bond" evidence="9">
    <location>
        <begin position="803"/>
        <end position="830"/>
    </location>
</feature>
<dbReference type="GO" id="GO:0005509">
    <property type="term" value="F:calcium ion binding"/>
    <property type="evidence" value="ECO:0007669"/>
    <property type="project" value="InterPro"/>
</dbReference>
<feature type="domain" description="EGF-like" evidence="15">
    <location>
        <begin position="3736"/>
        <end position="3776"/>
    </location>
</feature>
<feature type="region of interest" description="Disordered" evidence="10">
    <location>
        <begin position="138"/>
        <end position="157"/>
    </location>
</feature>
<feature type="domain" description="EGF-like" evidence="15">
    <location>
        <begin position="2104"/>
        <end position="2140"/>
    </location>
</feature>
<evidence type="ECO:0000259" key="13">
    <source>
        <dbReference type="PROSITE" id="PS01180"/>
    </source>
</evidence>
<evidence type="ECO:0000256" key="5">
    <source>
        <dbReference type="ARBA" id="ARBA00023136"/>
    </source>
</evidence>
<keyword evidence="9" id="KW-0768">Sushi</keyword>
<evidence type="ECO:0000313" key="21">
    <source>
        <dbReference type="RefSeq" id="XP_019627751.1"/>
    </source>
</evidence>
<evidence type="ECO:0000256" key="1">
    <source>
        <dbReference type="ARBA" id="ARBA00004370"/>
    </source>
</evidence>
<feature type="domain" description="EGF-like" evidence="15">
    <location>
        <begin position="3857"/>
        <end position="3897"/>
    </location>
</feature>
<dbReference type="InterPro" id="IPR000152">
    <property type="entry name" value="EGF-type_Asp/Asn_hydroxyl_site"/>
</dbReference>
<dbReference type="FunFam" id="2.60.120.290:FF:000056">
    <property type="entry name" value="C-type LECtin"/>
    <property type="match status" value="2"/>
</dbReference>
<dbReference type="RefSeq" id="XP_019627751.1">
    <property type="nucleotide sequence ID" value="XM_019772192.1"/>
</dbReference>
<comment type="subcellular location">
    <subcellularLocation>
        <location evidence="1">Membrane</location>
    </subcellularLocation>
</comment>
<evidence type="ECO:0000259" key="15">
    <source>
        <dbReference type="PROSITE" id="PS50026"/>
    </source>
</evidence>
<evidence type="ECO:0000256" key="9">
    <source>
        <dbReference type="PROSITE-ProRule" id="PRU00302"/>
    </source>
</evidence>
<feature type="domain" description="Sushi" evidence="17">
    <location>
        <begin position="774"/>
        <end position="832"/>
    </location>
</feature>
<feature type="disulfide bond" evidence="8">
    <location>
        <begin position="2071"/>
        <end position="2081"/>
    </location>
</feature>
<feature type="domain" description="EGF-like" evidence="15">
    <location>
        <begin position="2028"/>
        <end position="2066"/>
    </location>
</feature>
<dbReference type="PROSITE" id="PS51220">
    <property type="entry name" value="NIDO"/>
    <property type="match status" value="1"/>
</dbReference>